<dbReference type="OMA" id="YAMYNKS"/>
<dbReference type="GO" id="GO:0043130">
    <property type="term" value="F:ubiquitin binding"/>
    <property type="evidence" value="ECO:0007669"/>
    <property type="project" value="UniProtKB-UniRule"/>
</dbReference>
<keyword evidence="6 7" id="KW-0653">Protein transport</keyword>
<feature type="domain" description="GLUE N-terminal" evidence="8">
    <location>
        <begin position="7"/>
        <end position="276"/>
    </location>
</feature>
<evidence type="ECO:0000259" key="8">
    <source>
        <dbReference type="PROSITE" id="PS51495"/>
    </source>
</evidence>
<evidence type="ECO:0000256" key="2">
    <source>
        <dbReference type="ARBA" id="ARBA00022448"/>
    </source>
</evidence>
<dbReference type="SUPFAM" id="SSF46785">
    <property type="entry name" value="Winged helix' DNA-binding domain"/>
    <property type="match status" value="1"/>
</dbReference>
<name>A0A0W0CF64_CANGB</name>
<accession>A0A0W0CF64</accession>
<evidence type="ECO:0000256" key="3">
    <source>
        <dbReference type="ARBA" id="ARBA00022723"/>
    </source>
</evidence>
<dbReference type="InterPro" id="IPR001876">
    <property type="entry name" value="Znf_RanBP2"/>
</dbReference>
<dbReference type="PROSITE" id="PS51495">
    <property type="entry name" value="GLUE"/>
    <property type="match status" value="1"/>
</dbReference>
<dbReference type="SUPFAM" id="SSF90209">
    <property type="entry name" value="Ran binding protein zinc finger-like"/>
    <property type="match status" value="2"/>
</dbReference>
<organism evidence="10 11">
    <name type="scientific">Candida glabrata</name>
    <name type="common">Yeast</name>
    <name type="synonym">Torulopsis glabrata</name>
    <dbReference type="NCBI Taxonomy" id="5478"/>
    <lineage>
        <taxon>Eukaryota</taxon>
        <taxon>Fungi</taxon>
        <taxon>Dikarya</taxon>
        <taxon>Ascomycota</taxon>
        <taxon>Saccharomycotina</taxon>
        <taxon>Saccharomycetes</taxon>
        <taxon>Saccharomycetales</taxon>
        <taxon>Saccharomycetaceae</taxon>
        <taxon>Nakaseomyces</taxon>
    </lineage>
</organism>
<dbReference type="VEuPathDB" id="FungiDB:GVI51_J04323"/>
<dbReference type="Pfam" id="PF16988">
    <property type="entry name" value="Vps36-NZF-N"/>
    <property type="match status" value="1"/>
</dbReference>
<dbReference type="GO" id="GO:0000814">
    <property type="term" value="C:ESCRT II complex"/>
    <property type="evidence" value="ECO:0007669"/>
    <property type="project" value="UniProtKB-UniRule"/>
</dbReference>
<dbReference type="GO" id="GO:0008270">
    <property type="term" value="F:zinc ion binding"/>
    <property type="evidence" value="ECO:0007669"/>
    <property type="project" value="UniProtKB-KW"/>
</dbReference>
<evidence type="ECO:0000256" key="1">
    <source>
        <dbReference type="ARBA" id="ARBA00009697"/>
    </source>
</evidence>
<protein>
    <recommendedName>
        <fullName evidence="7">Vacuolar protein-sorting-associated protein 36</fullName>
    </recommendedName>
    <alternativeName>
        <fullName evidence="7">ESCRT-II complex subunit VPS36</fullName>
    </alternativeName>
</protein>
<dbReference type="GO" id="GO:1904669">
    <property type="term" value="P:ATP export"/>
    <property type="evidence" value="ECO:0007669"/>
    <property type="project" value="EnsemblFungi"/>
</dbReference>
<dbReference type="GO" id="GO:0045053">
    <property type="term" value="P:protein retention in Golgi apparatus"/>
    <property type="evidence" value="ECO:0007669"/>
    <property type="project" value="EnsemblFungi"/>
</dbReference>
<dbReference type="Gene3D" id="1.10.10.10">
    <property type="entry name" value="Winged helix-like DNA-binding domain superfamily/Winged helix DNA-binding domain"/>
    <property type="match status" value="2"/>
</dbReference>
<dbReference type="GO" id="GO:0016236">
    <property type="term" value="P:macroautophagy"/>
    <property type="evidence" value="ECO:0007669"/>
    <property type="project" value="EnsemblFungi"/>
</dbReference>
<dbReference type="AlphaFoldDB" id="A0A0W0CF64"/>
<evidence type="ECO:0000256" key="6">
    <source>
        <dbReference type="ARBA" id="ARBA00022927"/>
    </source>
</evidence>
<dbReference type="PANTHER" id="PTHR13128">
    <property type="entry name" value="VACUOLAR PROTEIN-SORTING-ASSOCIATED PROTEIN 36"/>
    <property type="match status" value="1"/>
</dbReference>
<dbReference type="SUPFAM" id="SSF50729">
    <property type="entry name" value="PH domain-like"/>
    <property type="match status" value="1"/>
</dbReference>
<dbReference type="Gene3D" id="2.30.30.380">
    <property type="entry name" value="Zn-finger domain of Sec23/24"/>
    <property type="match status" value="1"/>
</dbReference>
<dbReference type="GO" id="GO:0043328">
    <property type="term" value="P:protein transport to vacuole involved in ubiquitin-dependent protein catabolic process via the multivesicular body sorting pathway"/>
    <property type="evidence" value="ECO:0007669"/>
    <property type="project" value="UniProtKB-UniRule"/>
</dbReference>
<sequence length="521" mass="59437">MEYWHYVETTESGQPLLRESEKDILIDHNVGLYQGKERIRNRQNGRIFLTSQRIIYVDSKEPTKYSLGIELDDIDHLDYSSSFLRRSARLIIFMDVHSASSGLHNINNKLTEEVHTTTWVCPICMVTNETEGEFKANTQPPPVCVNCGVPADYELTKNSITIQGNSTDSNSHSDKKENKNSCPACTFINHPQVRNCEICGTRLNNTKIRNRLALSRRKQDSRLTIELDSISSVKSSRSAEECFIQVSFRKSDGILFSDAVEKTITDLKASTKFNRNTIEKTNKSEENGELNLLETKLSKIGITSLEHSRENQILNNDIIFTSALTDLDKLISLADSIERLYRKESIDNQSVKKPNLILDRDTFYNKEQFLSEVSREIYDFVKNGFKNNYVMITLVDLYALYNKSMRIGTGLISPAEMREACEKFGSFGLSDLYLKKINGCVLCVCTDDAFDYIRQKIIDIIDRSPGADLLTLTQKFNDEPNNNWGIGVIQEVLKSCIDEGQLLIDKQISGIYYYCNNAWKL</sequence>
<dbReference type="InterPro" id="IPR040608">
    <property type="entry name" value="Snf8/Vps36"/>
</dbReference>
<dbReference type="InterPro" id="IPR036443">
    <property type="entry name" value="Znf_RanBP2_sf"/>
</dbReference>
<dbReference type="VEuPathDB" id="FungiDB:B1J91_J04488g"/>
<keyword evidence="4" id="KW-0863">Zinc-finger</keyword>
<keyword evidence="5" id="KW-0862">Zinc</keyword>
<dbReference type="Proteomes" id="UP000054886">
    <property type="component" value="Unassembled WGS sequence"/>
</dbReference>
<evidence type="ECO:0000313" key="11">
    <source>
        <dbReference type="Proteomes" id="UP000054886"/>
    </source>
</evidence>
<comment type="function">
    <text evidence="7">Component of the ESCRT-II complex (endosomal sorting complex required for transport II), which is required for multivesicular body (MVB) formation and sorting of endosomal cargo proteins into MVBs.</text>
</comment>
<dbReference type="CDD" id="cd13227">
    <property type="entry name" value="PH-GRAM-like_Vps36"/>
    <property type="match status" value="1"/>
</dbReference>
<dbReference type="InterPro" id="IPR011993">
    <property type="entry name" value="PH-like_dom_sf"/>
</dbReference>
<dbReference type="InterPro" id="IPR037855">
    <property type="entry name" value="Vps36"/>
</dbReference>
<dbReference type="Gene3D" id="2.30.29.30">
    <property type="entry name" value="Pleckstrin-homology domain (PH domain)/Phosphotyrosine-binding domain (PTB)"/>
    <property type="match status" value="1"/>
</dbReference>
<dbReference type="EMBL" id="LLZZ01000043">
    <property type="protein sequence ID" value="KTB11036.1"/>
    <property type="molecule type" value="Genomic_DNA"/>
</dbReference>
<evidence type="ECO:0000256" key="5">
    <source>
        <dbReference type="ARBA" id="ARBA00022833"/>
    </source>
</evidence>
<dbReference type="InterPro" id="IPR036390">
    <property type="entry name" value="WH_DNA-bd_sf"/>
</dbReference>
<dbReference type="VEuPathDB" id="FungiDB:GWK60_J04301"/>
<keyword evidence="3" id="KW-0479">Metal-binding</keyword>
<reference evidence="10 11" key="1">
    <citation type="submission" date="2015-10" db="EMBL/GenBank/DDBJ databases">
        <title>Draft genomes sequences of Candida glabrata isolates 1A, 1B, 2A, 2B, 3A and 3B.</title>
        <authorList>
            <person name="Haavelsrud O.E."/>
            <person name="Gaustad P."/>
        </authorList>
    </citation>
    <scope>NUCLEOTIDE SEQUENCE [LARGE SCALE GENOMIC DNA]</scope>
    <source>
        <strain evidence="10">910700640</strain>
    </source>
</reference>
<dbReference type="GO" id="GO:0032258">
    <property type="term" value="P:cytoplasm to vacuole targeting by the Cvt pathway"/>
    <property type="evidence" value="ECO:0007669"/>
    <property type="project" value="EnsemblFungi"/>
</dbReference>
<comment type="similarity">
    <text evidence="1 7">Belongs to the VPS36 family.</text>
</comment>
<keyword evidence="2 7" id="KW-0813">Transport</keyword>
<dbReference type="Pfam" id="PF11605">
    <property type="entry name" value="Vps36_ESCRT-II"/>
    <property type="match status" value="1"/>
</dbReference>
<dbReference type="GO" id="GO:0032266">
    <property type="term" value="F:phosphatidylinositol-3-phosphate binding"/>
    <property type="evidence" value="ECO:0007669"/>
    <property type="project" value="UniProtKB-UniRule"/>
</dbReference>
<keyword evidence="7" id="KW-0967">Endosome</keyword>
<evidence type="ECO:0000313" key="10">
    <source>
        <dbReference type="EMBL" id="KTB11036.1"/>
    </source>
</evidence>
<dbReference type="VEuPathDB" id="FungiDB:CAGL0J04488g"/>
<comment type="caution">
    <text evidence="10">The sequence shown here is derived from an EMBL/GenBank/DDBJ whole genome shotgun (WGS) entry which is preliminary data.</text>
</comment>
<dbReference type="PANTHER" id="PTHR13128:SF12">
    <property type="entry name" value="VACUOLAR PROTEIN-SORTING-ASSOCIATED PROTEIN 36"/>
    <property type="match status" value="1"/>
</dbReference>
<proteinExistence type="inferred from homology"/>
<dbReference type="EMBL" id="LLZZ01000162">
    <property type="protein sequence ID" value="KTA97279.1"/>
    <property type="molecule type" value="Genomic_DNA"/>
</dbReference>
<evidence type="ECO:0000256" key="7">
    <source>
        <dbReference type="RuleBase" id="RU367095"/>
    </source>
</evidence>
<dbReference type="InterPro" id="IPR031558">
    <property type="entry name" value="Vps36-NZF-N"/>
</dbReference>
<dbReference type="GO" id="GO:0000122">
    <property type="term" value="P:negative regulation of transcription by RNA polymerase II"/>
    <property type="evidence" value="ECO:0007669"/>
    <property type="project" value="EnsemblFungi"/>
</dbReference>
<keyword evidence="7" id="KW-0963">Cytoplasm</keyword>
<dbReference type="InterPro" id="IPR021648">
    <property type="entry name" value="GLUE_dom"/>
</dbReference>
<dbReference type="InterPro" id="IPR036388">
    <property type="entry name" value="WH-like_DNA-bd_sf"/>
</dbReference>
<dbReference type="GO" id="GO:0031902">
    <property type="term" value="C:late endosome membrane"/>
    <property type="evidence" value="ECO:0007669"/>
    <property type="project" value="UniProtKB-UniRule"/>
</dbReference>
<gene>
    <name evidence="10" type="ORF">AO440_002958</name>
    <name evidence="9" type="ORF">AO440_005323</name>
</gene>
<dbReference type="Pfam" id="PF04157">
    <property type="entry name" value="EAP30"/>
    <property type="match status" value="1"/>
</dbReference>
<comment type="subcellular location">
    <subcellularLocation>
        <location evidence="7">Cytoplasm</location>
    </subcellularLocation>
    <subcellularLocation>
        <location evidence="7">Endosome</location>
    </subcellularLocation>
</comment>
<evidence type="ECO:0000256" key="4">
    <source>
        <dbReference type="ARBA" id="ARBA00022771"/>
    </source>
</evidence>
<comment type="subunit">
    <text evidence="7">Component of the endosomal sorting complex required for transport II (ESCRT-II).</text>
</comment>
<dbReference type="SMART" id="SM00547">
    <property type="entry name" value="ZnF_RBZ"/>
    <property type="match status" value="2"/>
</dbReference>
<evidence type="ECO:0000313" key="9">
    <source>
        <dbReference type="EMBL" id="KTA97279.1"/>
    </source>
</evidence>